<dbReference type="PANTHER" id="PTHR30404">
    <property type="entry name" value="N-ACETYLMURAMOYL-L-ALANINE AMIDASE"/>
    <property type="match status" value="1"/>
</dbReference>
<dbReference type="SMART" id="SM00646">
    <property type="entry name" value="Ami_3"/>
    <property type="match status" value="1"/>
</dbReference>
<organism evidence="5 6">
    <name type="scientific">Sedimentibacter saalensis</name>
    <dbReference type="NCBI Taxonomy" id="130788"/>
    <lineage>
        <taxon>Bacteria</taxon>
        <taxon>Bacillati</taxon>
        <taxon>Bacillota</taxon>
        <taxon>Tissierellia</taxon>
        <taxon>Sedimentibacter</taxon>
    </lineage>
</organism>
<dbReference type="GO" id="GO:0030288">
    <property type="term" value="C:outer membrane-bounded periplasmic space"/>
    <property type="evidence" value="ECO:0007669"/>
    <property type="project" value="TreeGrafter"/>
</dbReference>
<feature type="domain" description="SH3b" evidence="4">
    <location>
        <begin position="85"/>
        <end position="148"/>
    </location>
</feature>
<comment type="caution">
    <text evidence="5">The sequence shown here is derived from an EMBL/GenBank/DDBJ whole genome shotgun (WGS) entry which is preliminary data.</text>
</comment>
<dbReference type="Gene3D" id="3.40.630.40">
    <property type="entry name" value="Zn-dependent exopeptidases"/>
    <property type="match status" value="1"/>
</dbReference>
<keyword evidence="3" id="KW-0732">Signal</keyword>
<keyword evidence="6" id="KW-1185">Reference proteome</keyword>
<sequence>MKKILLLASIILALSMPEALGDEIGYTNISNIALYKSDNYTSNVVDTLKINSRISIVKESKDWYNVKTQDGKTGWIEKYFVTVPADKYVKNNTEHMINIRTAPTTTSKQVGQLSPGEKAKYIDTYHSWHIIEYKGTEYYIASWLTDIEYDESENVYFLYDNINIRDTDSVSGNVVAQGNKYDSFEVCGEKSGWLKLKLPDGQSGYVAAWLTSYNMNYYSEGTVSYKKTTDDLNIRTGPSTKDKKVLSIKKGSSVTVVDTENGWDKIVDKKGNVGWCNNSYLKEVLPLSGKKILLDPGHGGKDPGSISFTGKFEKYVNMDVALMLKEKLENLGATVYLTRNGDTYIKNSERGRMADKLGCDILLSIHHNSLNNSDYFGLSTYYNTKNFKDKKYGYNLAESIYLNAVTVNGVYRDGILDRNYEVLRETKTPAALIEIGFMSNPKEEMNIHNSSFQNIVVEKIAAGITDYFNN</sequence>
<dbReference type="GO" id="GO:0071555">
    <property type="term" value="P:cell wall organization"/>
    <property type="evidence" value="ECO:0007669"/>
    <property type="project" value="UniProtKB-KW"/>
</dbReference>
<dbReference type="InterPro" id="IPR050695">
    <property type="entry name" value="N-acetylmuramoyl_amidase_3"/>
</dbReference>
<gene>
    <name evidence="5" type="ORF">LY60_03415</name>
</gene>
<dbReference type="PROSITE" id="PS51781">
    <property type="entry name" value="SH3B"/>
    <property type="match status" value="3"/>
</dbReference>
<dbReference type="RefSeq" id="WP_145086509.1">
    <property type="nucleotide sequence ID" value="NZ_VLKH01000013.1"/>
</dbReference>
<dbReference type="Gene3D" id="2.30.30.40">
    <property type="entry name" value="SH3 Domains"/>
    <property type="match status" value="4"/>
</dbReference>
<dbReference type="OrthoDB" id="9806267at2"/>
<dbReference type="SMART" id="SM00287">
    <property type="entry name" value="SH3b"/>
    <property type="match status" value="4"/>
</dbReference>
<name>A0A562J381_9FIRM</name>
<evidence type="ECO:0000256" key="2">
    <source>
        <dbReference type="ARBA" id="ARBA00023316"/>
    </source>
</evidence>
<dbReference type="GO" id="GO:0009253">
    <property type="term" value="P:peptidoglycan catabolic process"/>
    <property type="evidence" value="ECO:0007669"/>
    <property type="project" value="InterPro"/>
</dbReference>
<dbReference type="PANTHER" id="PTHR30404:SF0">
    <property type="entry name" value="N-ACETYLMURAMOYL-L-ALANINE AMIDASE AMIC"/>
    <property type="match status" value="1"/>
</dbReference>
<dbReference type="InterPro" id="IPR003646">
    <property type="entry name" value="SH3-like_bac-type"/>
</dbReference>
<feature type="domain" description="SH3b" evidence="4">
    <location>
        <begin position="152"/>
        <end position="214"/>
    </location>
</feature>
<dbReference type="SUPFAM" id="SSF53187">
    <property type="entry name" value="Zn-dependent exopeptidases"/>
    <property type="match status" value="1"/>
</dbReference>
<accession>A0A562J381</accession>
<feature type="domain" description="SH3b" evidence="4">
    <location>
        <begin position="218"/>
        <end position="285"/>
    </location>
</feature>
<proteinExistence type="predicted"/>
<dbReference type="Proteomes" id="UP000315343">
    <property type="component" value="Unassembled WGS sequence"/>
</dbReference>
<dbReference type="Pfam" id="PF08239">
    <property type="entry name" value="SH3_3"/>
    <property type="match status" value="4"/>
</dbReference>
<dbReference type="GO" id="GO:0008745">
    <property type="term" value="F:N-acetylmuramoyl-L-alanine amidase activity"/>
    <property type="evidence" value="ECO:0007669"/>
    <property type="project" value="InterPro"/>
</dbReference>
<evidence type="ECO:0000313" key="6">
    <source>
        <dbReference type="Proteomes" id="UP000315343"/>
    </source>
</evidence>
<feature type="chain" id="PRO_5021758190" evidence="3">
    <location>
        <begin position="22"/>
        <end position="470"/>
    </location>
</feature>
<dbReference type="EMBL" id="VLKH01000013">
    <property type="protein sequence ID" value="TWH77648.1"/>
    <property type="molecule type" value="Genomic_DNA"/>
</dbReference>
<evidence type="ECO:0000256" key="3">
    <source>
        <dbReference type="SAM" id="SignalP"/>
    </source>
</evidence>
<dbReference type="Pfam" id="PF01520">
    <property type="entry name" value="Amidase_3"/>
    <property type="match status" value="1"/>
</dbReference>
<protein>
    <submittedName>
        <fullName evidence="5">N-acetylmuramoyl-L-alanine amidase</fullName>
    </submittedName>
</protein>
<feature type="signal peptide" evidence="3">
    <location>
        <begin position="1"/>
        <end position="21"/>
    </location>
</feature>
<dbReference type="CDD" id="cd02696">
    <property type="entry name" value="MurNAc-LAA"/>
    <property type="match status" value="1"/>
</dbReference>
<evidence type="ECO:0000259" key="4">
    <source>
        <dbReference type="PROSITE" id="PS51781"/>
    </source>
</evidence>
<reference evidence="5 6" key="1">
    <citation type="submission" date="2019-07" db="EMBL/GenBank/DDBJ databases">
        <title>Genomic Encyclopedia of Type Strains, Phase I: the one thousand microbial genomes (KMG-I) project.</title>
        <authorList>
            <person name="Kyrpides N."/>
        </authorList>
    </citation>
    <scope>NUCLEOTIDE SEQUENCE [LARGE SCALE GENOMIC DNA]</scope>
    <source>
        <strain evidence="5 6">DSM 13558</strain>
    </source>
</reference>
<evidence type="ECO:0000313" key="5">
    <source>
        <dbReference type="EMBL" id="TWH77648.1"/>
    </source>
</evidence>
<dbReference type="InterPro" id="IPR002508">
    <property type="entry name" value="MurNAc-LAA_cat"/>
</dbReference>
<keyword evidence="2" id="KW-0961">Cell wall biogenesis/degradation</keyword>
<dbReference type="AlphaFoldDB" id="A0A562J381"/>
<keyword evidence="1" id="KW-0378">Hydrolase</keyword>
<evidence type="ECO:0000256" key="1">
    <source>
        <dbReference type="ARBA" id="ARBA00022801"/>
    </source>
</evidence>